<organism evidence="5 6">
    <name type="scientific">Blepharisma stoltei</name>
    <dbReference type="NCBI Taxonomy" id="1481888"/>
    <lineage>
        <taxon>Eukaryota</taxon>
        <taxon>Sar</taxon>
        <taxon>Alveolata</taxon>
        <taxon>Ciliophora</taxon>
        <taxon>Postciliodesmatophora</taxon>
        <taxon>Heterotrichea</taxon>
        <taxon>Heterotrichida</taxon>
        <taxon>Blepharismidae</taxon>
        <taxon>Blepharisma</taxon>
    </lineage>
</organism>
<proteinExistence type="predicted"/>
<evidence type="ECO:0000256" key="4">
    <source>
        <dbReference type="SAM" id="SignalP"/>
    </source>
</evidence>
<feature type="transmembrane region" description="Helical" evidence="3">
    <location>
        <begin position="1055"/>
        <end position="1080"/>
    </location>
</feature>
<keyword evidence="6" id="KW-1185">Reference proteome</keyword>
<keyword evidence="1" id="KW-0880">Kelch repeat</keyword>
<evidence type="ECO:0008006" key="7">
    <source>
        <dbReference type="Google" id="ProtNLM"/>
    </source>
</evidence>
<feature type="chain" id="PRO_5043953231" description="Tyrosine-protein kinase ephrin type A/B receptor-like domain-containing protein" evidence="4">
    <location>
        <begin position="16"/>
        <end position="1142"/>
    </location>
</feature>
<protein>
    <recommendedName>
        <fullName evidence="7">Tyrosine-protein kinase ephrin type A/B receptor-like domain-containing protein</fullName>
    </recommendedName>
</protein>
<keyword evidence="3" id="KW-0472">Membrane</keyword>
<evidence type="ECO:0000256" key="3">
    <source>
        <dbReference type="SAM" id="Phobius"/>
    </source>
</evidence>
<gene>
    <name evidence="5" type="ORF">BSTOLATCC_MIC21953</name>
</gene>
<dbReference type="InterPro" id="IPR009030">
    <property type="entry name" value="Growth_fac_rcpt_cys_sf"/>
</dbReference>
<evidence type="ECO:0000256" key="2">
    <source>
        <dbReference type="ARBA" id="ARBA00022737"/>
    </source>
</evidence>
<dbReference type="Gene3D" id="2.120.10.80">
    <property type="entry name" value="Kelch-type beta propeller"/>
    <property type="match status" value="3"/>
</dbReference>
<dbReference type="SUPFAM" id="SSF57184">
    <property type="entry name" value="Growth factor receptor domain"/>
    <property type="match status" value="1"/>
</dbReference>
<dbReference type="SMART" id="SM01411">
    <property type="entry name" value="Ephrin_rec_like"/>
    <property type="match status" value="2"/>
</dbReference>
<feature type="transmembrane region" description="Helical" evidence="3">
    <location>
        <begin position="769"/>
        <end position="789"/>
    </location>
</feature>
<evidence type="ECO:0000313" key="5">
    <source>
        <dbReference type="EMBL" id="CAG9318579.1"/>
    </source>
</evidence>
<feature type="transmembrane region" description="Helical" evidence="3">
    <location>
        <begin position="824"/>
        <end position="846"/>
    </location>
</feature>
<dbReference type="Proteomes" id="UP001162131">
    <property type="component" value="Unassembled WGS sequence"/>
</dbReference>
<dbReference type="SUPFAM" id="SSF117281">
    <property type="entry name" value="Kelch motif"/>
    <property type="match status" value="2"/>
</dbReference>
<accession>A0AAU9IZK3</accession>
<keyword evidence="2" id="KW-0677">Repeat</keyword>
<evidence type="ECO:0000313" key="6">
    <source>
        <dbReference type="Proteomes" id="UP001162131"/>
    </source>
</evidence>
<dbReference type="AlphaFoldDB" id="A0AAU9IZK3"/>
<keyword evidence="4" id="KW-0732">Signal</keyword>
<keyword evidence="3" id="KW-0812">Transmembrane</keyword>
<dbReference type="InterPro" id="IPR015915">
    <property type="entry name" value="Kelch-typ_b-propeller"/>
</dbReference>
<dbReference type="SUPFAM" id="SSF50965">
    <property type="entry name" value="Galactose oxidase, central domain"/>
    <property type="match status" value="1"/>
</dbReference>
<evidence type="ECO:0000256" key="1">
    <source>
        <dbReference type="ARBA" id="ARBA00022441"/>
    </source>
</evidence>
<dbReference type="Gene3D" id="2.10.50.10">
    <property type="entry name" value="Tumor Necrosis Factor Receptor, subunit A, domain 2"/>
    <property type="match status" value="1"/>
</dbReference>
<dbReference type="PANTHER" id="PTHR46093:SF18">
    <property type="entry name" value="FIBRONECTIN TYPE-III DOMAIN-CONTAINING PROTEIN"/>
    <property type="match status" value="1"/>
</dbReference>
<dbReference type="PANTHER" id="PTHR46093">
    <property type="entry name" value="ACYL-COA-BINDING DOMAIN-CONTAINING PROTEIN 5"/>
    <property type="match status" value="1"/>
</dbReference>
<dbReference type="EMBL" id="CAJZBQ010000021">
    <property type="protein sequence ID" value="CAG9318579.1"/>
    <property type="molecule type" value="Genomic_DNA"/>
</dbReference>
<keyword evidence="3" id="KW-1133">Transmembrane helix</keyword>
<feature type="signal peptide" evidence="4">
    <location>
        <begin position="1"/>
        <end position="15"/>
    </location>
</feature>
<reference evidence="5" key="1">
    <citation type="submission" date="2021-09" db="EMBL/GenBank/DDBJ databases">
        <authorList>
            <consortium name="AG Swart"/>
            <person name="Singh M."/>
            <person name="Singh A."/>
            <person name="Seah K."/>
            <person name="Emmerich C."/>
        </authorList>
    </citation>
    <scope>NUCLEOTIDE SEQUENCE</scope>
    <source>
        <strain evidence="5">ATCC30299</strain>
    </source>
</reference>
<comment type="caution">
    <text evidence="5">The sequence shown here is derived from an EMBL/GenBank/DDBJ whole genome shotgun (WGS) entry which is preliminary data.</text>
</comment>
<name>A0AAU9IZK3_9CILI</name>
<dbReference type="Pfam" id="PF24681">
    <property type="entry name" value="Kelch_KLHDC2_KLHL20_DRC7"/>
    <property type="match status" value="2"/>
</dbReference>
<sequence length="1142" mass="127165">MRLSVLSFLLIRTLASLSIERIPSTNPPPVPRIYPLMNSFPSLNLISVFGGYYQLDSEYNDLWVFNVTTSLWRRLAAADDVYPASRYNGGSFADLSANILYVFGGMTESGLLNDLWSFQMESCMWNKIITSGDIPYPRSRFAYTSYISGGVLFFAVFGGLTSIESDNELFTLDTSKWVWTNLPKQGVVPQKALGASLFYYEGFLFLAAGEAIYDGYPYAQAFYKYDLSSLEWTNITSVQTYTSRMLQGSILFDKAAFLLTGWSSKLNNVSEDWYMVNLTSTDYNWVKIPVTSNSSQDYTSIYNYGLTLYNSQLYSFGGISNSNTLNCLLVFDLSKSPITYNFYPNDISPSPRMYHSMQNVGKYLLLFGGRADNSALLSDLWAYDTSLESWHIIQATGSIPSARYGHGSSSYADTMAVWGGQNDDGYLNDGFIFDATTSSWSSLPTSENSPSPRKGACIILHETSLMIFGGVTNSGLSDEFWTYDLVTSTYTLIDSQNSGGPGPLAYCSCRVSTTSNDIVYIMYGEGDSEMPLNEFYSINITNSTWRKYYDDRADLSWSRKGTFAFKLKSRVIVAGGESNNFVPKSEIFYFNTSSADHTQIGNLPNFIFAAAYSYFQNYIYIHGGASTLGQILRHEVPTNRFFKIDLMSDCEEISECYWKCSPGSMRTSSCEICPPGTYSDVYDSTTCQKCDAGKYNPNYGASTNGMCYPCEENTYSRKPGAAYCLDCPGGATCIPGSSSYSVQENSYQDDSVQPSIFQGNNGEYRKYTLITQLTIGLIGLALIVVLLILNQKKKFLISIDLYSASHNHFVNQVMYLKQSSLGGIFSIVFMVLAVMIICNGIAGYIVNNVVEVKSLVPLVVLENEVSRFESNLTIVAILLNYGGACLVNDTCSPEIAYSISNVDGVWSSFSCKFYNSDCFTELSCSRCTINSQATISYAMNNYIGYTSGFLTNVTSTSSIPSQSSSYSTYILPDSNRIFLGSKPSIAYYTMIPSYYRKFQNDETYTGYHSTLESSSVKGSQFRTYETGLASNSYLDIVLTVSSNGLYTTRDNIQSFGIFISTLLGSVFGIMSSVGAIMKILESYWLTYEQKKNSKEKFSNIAESGSLSYQSCQHPSSKRETCNIIKDDNATIEKFWPDQEQFI</sequence>
<dbReference type="InterPro" id="IPR011043">
    <property type="entry name" value="Gal_Oxase/kelch_b-propeller"/>
</dbReference>